<accession>A0A098BFD1</accession>
<dbReference type="eggNOG" id="COG0071">
    <property type="taxonomic scope" value="Bacteria"/>
</dbReference>
<dbReference type="InterPro" id="IPR002068">
    <property type="entry name" value="A-crystallin/Hsp20_dom"/>
</dbReference>
<evidence type="ECO:0000256" key="1">
    <source>
        <dbReference type="PROSITE-ProRule" id="PRU00285"/>
    </source>
</evidence>
<name>A0A098BFD1_9NOCA</name>
<dbReference type="KEGG" id="rrz:CS378_03620"/>
<comment type="similarity">
    <text evidence="1 2">Belongs to the small heat shock protein (HSP20) family.</text>
</comment>
<dbReference type="GeneID" id="66835987"/>
<dbReference type="SUPFAM" id="SSF49764">
    <property type="entry name" value="HSP20-like chaperones"/>
    <property type="match status" value="1"/>
</dbReference>
<dbReference type="Gene3D" id="2.60.40.790">
    <property type="match status" value="1"/>
</dbReference>
<protein>
    <submittedName>
        <fullName evidence="3">14 kDa antigen</fullName>
    </submittedName>
</protein>
<reference evidence="3 4" key="1">
    <citation type="journal article" date="2014" name="Genome Announc.">
        <title>Draft Genome Sequence of Propane- and Butane-Oxidizing Actinobacterium Rhodococcus ruber IEGM 231.</title>
        <authorList>
            <person name="Ivshina I.B."/>
            <person name="Kuyukina M.S."/>
            <person name="Krivoruchko A.V."/>
            <person name="Barbe V."/>
            <person name="Fischer C."/>
        </authorList>
    </citation>
    <scope>NUCLEOTIDE SEQUENCE [LARGE SCALE GENOMIC DNA]</scope>
</reference>
<dbReference type="CDD" id="cd06464">
    <property type="entry name" value="ACD_sHsps-like"/>
    <property type="match status" value="1"/>
</dbReference>
<dbReference type="InterPro" id="IPR031107">
    <property type="entry name" value="Small_HSP"/>
</dbReference>
<organism evidence="3 4">
    <name type="scientific">Rhodococcus ruber</name>
    <dbReference type="NCBI Taxonomy" id="1830"/>
    <lineage>
        <taxon>Bacteria</taxon>
        <taxon>Bacillati</taxon>
        <taxon>Actinomycetota</taxon>
        <taxon>Actinomycetes</taxon>
        <taxon>Mycobacteriales</taxon>
        <taxon>Nocardiaceae</taxon>
        <taxon>Rhodococcus</taxon>
    </lineage>
</organism>
<dbReference type="OrthoDB" id="3855217at2"/>
<dbReference type="Pfam" id="PF00011">
    <property type="entry name" value="HSP20"/>
    <property type="match status" value="1"/>
</dbReference>
<dbReference type="AlphaFoldDB" id="A0A098BFD1"/>
<dbReference type="PANTHER" id="PTHR11527">
    <property type="entry name" value="HEAT-SHOCK PROTEIN 20 FAMILY MEMBER"/>
    <property type="match status" value="1"/>
</dbReference>
<sequence>MSTVPARRSRSVFPDLSEFFDAFPFTGLRPALGGNLIRVEDRVENGRYVVRAELPGLDPEKDIDVAINAGQLEITAERTEEKSEGGRSEFHYGSFRRSVALPPGAKDDDVEASYAKGILTVSIALAEQQQAGKKIEVKNAE</sequence>
<dbReference type="Proteomes" id="UP000042997">
    <property type="component" value="Unassembled WGS sequence"/>
</dbReference>
<proteinExistence type="inferred from homology"/>
<evidence type="ECO:0000313" key="3">
    <source>
        <dbReference type="EMBL" id="CDZ86902.1"/>
    </source>
</evidence>
<dbReference type="InterPro" id="IPR008978">
    <property type="entry name" value="HSP20-like_chaperone"/>
</dbReference>
<evidence type="ECO:0000313" key="4">
    <source>
        <dbReference type="Proteomes" id="UP000042997"/>
    </source>
</evidence>
<evidence type="ECO:0000256" key="2">
    <source>
        <dbReference type="RuleBase" id="RU003616"/>
    </source>
</evidence>
<dbReference type="EMBL" id="CCSD01000020">
    <property type="protein sequence ID" value="CDZ86902.1"/>
    <property type="molecule type" value="Genomic_DNA"/>
</dbReference>
<gene>
    <name evidence="3" type="primary">hspX</name>
    <name evidence="3" type="ORF">RHRU231_120017</name>
</gene>
<dbReference type="PROSITE" id="PS01031">
    <property type="entry name" value="SHSP"/>
    <property type="match status" value="1"/>
</dbReference>
<dbReference type="RefSeq" id="WP_010596426.1">
    <property type="nucleotide sequence ID" value="NZ_CP023714.1"/>
</dbReference>